<sequence length="140" mass="15060">MEHPEPDARTLERGLAEYVRAVAAAVGVPVESTTVEISDTATAYLGLPRRWLDRPDHDVMLVWSEQRGWSLAVETDPADDPVVIARQGGGDLVPPPGTVARFVADAVAGHHTGQESAGPAPLGTRRSLADRLEPYLHHSQ</sequence>
<name>A0A229TCE6_9PSEU</name>
<keyword evidence="4" id="KW-1185">Reference proteome</keyword>
<gene>
    <name evidence="3" type="ORF">CF165_10965</name>
</gene>
<reference evidence="4" key="1">
    <citation type="submission" date="2017-07" db="EMBL/GenBank/DDBJ databases">
        <title>Comparative genome mining reveals phylogenetic distribution patterns of secondary metabolites in Amycolatopsis.</title>
        <authorList>
            <person name="Adamek M."/>
            <person name="Alanjary M."/>
            <person name="Sales-Ortells H."/>
            <person name="Goodfellow M."/>
            <person name="Bull A.T."/>
            <person name="Kalinowski J."/>
            <person name="Ziemert N."/>
        </authorList>
    </citation>
    <scope>NUCLEOTIDE SEQUENCE [LARGE SCALE GENOMIC DNA]</scope>
    <source>
        <strain evidence="4">H5</strain>
    </source>
</reference>
<dbReference type="OrthoDB" id="4190452at2"/>
<dbReference type="AlphaFoldDB" id="A0A229TCE6"/>
<evidence type="ECO:0000259" key="2">
    <source>
        <dbReference type="Pfam" id="PF19809"/>
    </source>
</evidence>
<organism evidence="3 4">
    <name type="scientific">Amycolatopsis vastitatis</name>
    <dbReference type="NCBI Taxonomy" id="1905142"/>
    <lineage>
        <taxon>Bacteria</taxon>
        <taxon>Bacillati</taxon>
        <taxon>Actinomycetota</taxon>
        <taxon>Actinomycetes</taxon>
        <taxon>Pseudonocardiales</taxon>
        <taxon>Pseudonocardiaceae</taxon>
        <taxon>Amycolatopsis</taxon>
    </lineage>
</organism>
<evidence type="ECO:0000313" key="4">
    <source>
        <dbReference type="Proteomes" id="UP000215199"/>
    </source>
</evidence>
<evidence type="ECO:0000256" key="1">
    <source>
        <dbReference type="SAM" id="MobiDB-lite"/>
    </source>
</evidence>
<dbReference type="RefSeq" id="WP_093947372.1">
    <property type="nucleotide sequence ID" value="NZ_NMUL01000009.1"/>
</dbReference>
<feature type="compositionally biased region" description="Basic and acidic residues" evidence="1">
    <location>
        <begin position="127"/>
        <end position="140"/>
    </location>
</feature>
<accession>A0A229TCE6</accession>
<protein>
    <recommendedName>
        <fullName evidence="2">DUF6292 domain-containing protein</fullName>
    </recommendedName>
</protein>
<comment type="caution">
    <text evidence="3">The sequence shown here is derived from an EMBL/GenBank/DDBJ whole genome shotgun (WGS) entry which is preliminary data.</text>
</comment>
<evidence type="ECO:0000313" key="3">
    <source>
        <dbReference type="EMBL" id="OXM68611.1"/>
    </source>
</evidence>
<dbReference type="Proteomes" id="UP000215199">
    <property type="component" value="Unassembled WGS sequence"/>
</dbReference>
<feature type="domain" description="DUF6292" evidence="2">
    <location>
        <begin position="18"/>
        <end position="105"/>
    </location>
</feature>
<feature type="region of interest" description="Disordered" evidence="1">
    <location>
        <begin position="110"/>
        <end position="140"/>
    </location>
</feature>
<dbReference type="InterPro" id="IPR046259">
    <property type="entry name" value="DUF6292"/>
</dbReference>
<dbReference type="Pfam" id="PF19809">
    <property type="entry name" value="DUF6292"/>
    <property type="match status" value="1"/>
</dbReference>
<dbReference type="EMBL" id="NMUL01000009">
    <property type="protein sequence ID" value="OXM68611.1"/>
    <property type="molecule type" value="Genomic_DNA"/>
</dbReference>
<proteinExistence type="predicted"/>